<organism evidence="1 2">
    <name type="scientific">Parasediminibacterium paludis</name>
    <dbReference type="NCBI Taxonomy" id="908966"/>
    <lineage>
        <taxon>Bacteria</taxon>
        <taxon>Pseudomonadati</taxon>
        <taxon>Bacteroidota</taxon>
        <taxon>Chitinophagia</taxon>
        <taxon>Chitinophagales</taxon>
        <taxon>Chitinophagaceae</taxon>
        <taxon>Parasediminibacterium</taxon>
    </lineage>
</organism>
<accession>A0ABV8PZ32</accession>
<dbReference type="EMBL" id="JBHSDC010000029">
    <property type="protein sequence ID" value="MFC4233133.1"/>
    <property type="molecule type" value="Genomic_DNA"/>
</dbReference>
<evidence type="ECO:0000313" key="2">
    <source>
        <dbReference type="Proteomes" id="UP001595906"/>
    </source>
</evidence>
<keyword evidence="2" id="KW-1185">Reference proteome</keyword>
<name>A0ABV8PZ32_9BACT</name>
<evidence type="ECO:0000313" key="1">
    <source>
        <dbReference type="EMBL" id="MFC4233133.1"/>
    </source>
</evidence>
<dbReference type="Proteomes" id="UP001595906">
    <property type="component" value="Unassembled WGS sequence"/>
</dbReference>
<comment type="caution">
    <text evidence="1">The sequence shown here is derived from an EMBL/GenBank/DDBJ whole genome shotgun (WGS) entry which is preliminary data.</text>
</comment>
<sequence length="59" mass="6812">MLQVSHLPLNTLTAFRWRNACTSTTTCANKMQQDIPASIGFSKQKQIYFFTPPCNYKLR</sequence>
<dbReference type="RefSeq" id="WP_379015276.1">
    <property type="nucleotide sequence ID" value="NZ_JBHSDC010000029.1"/>
</dbReference>
<gene>
    <name evidence="1" type="ORF">ACFOW1_14625</name>
</gene>
<protein>
    <submittedName>
        <fullName evidence="1">Uncharacterized protein</fullName>
    </submittedName>
</protein>
<proteinExistence type="predicted"/>
<reference evidence="2" key="1">
    <citation type="journal article" date="2019" name="Int. J. Syst. Evol. Microbiol.">
        <title>The Global Catalogue of Microorganisms (GCM) 10K type strain sequencing project: providing services to taxonomists for standard genome sequencing and annotation.</title>
        <authorList>
            <consortium name="The Broad Institute Genomics Platform"/>
            <consortium name="The Broad Institute Genome Sequencing Center for Infectious Disease"/>
            <person name="Wu L."/>
            <person name="Ma J."/>
        </authorList>
    </citation>
    <scope>NUCLEOTIDE SEQUENCE [LARGE SCALE GENOMIC DNA]</scope>
    <source>
        <strain evidence="2">CECT 8010</strain>
    </source>
</reference>